<name>A0A8J3C3S7_9ACTN</name>
<evidence type="ECO:0000313" key="4">
    <source>
        <dbReference type="Proteomes" id="UP000656042"/>
    </source>
</evidence>
<proteinExistence type="predicted"/>
<feature type="region of interest" description="Disordered" evidence="1">
    <location>
        <begin position="164"/>
        <end position="187"/>
    </location>
</feature>
<organism evidence="3 4">
    <name type="scientific">Mangrovihabitans endophyticus</name>
    <dbReference type="NCBI Taxonomy" id="1751298"/>
    <lineage>
        <taxon>Bacteria</taxon>
        <taxon>Bacillati</taxon>
        <taxon>Actinomycetota</taxon>
        <taxon>Actinomycetes</taxon>
        <taxon>Micromonosporales</taxon>
        <taxon>Micromonosporaceae</taxon>
        <taxon>Mangrovihabitans</taxon>
    </lineage>
</organism>
<reference evidence="3" key="1">
    <citation type="journal article" date="2014" name="Int. J. Syst. Evol. Microbiol.">
        <title>Complete genome sequence of Corynebacterium casei LMG S-19264T (=DSM 44701T), isolated from a smear-ripened cheese.</title>
        <authorList>
            <consortium name="US DOE Joint Genome Institute (JGI-PGF)"/>
            <person name="Walter F."/>
            <person name="Albersmeier A."/>
            <person name="Kalinowski J."/>
            <person name="Ruckert C."/>
        </authorList>
    </citation>
    <scope>NUCLEOTIDE SEQUENCE</scope>
    <source>
        <strain evidence="3">CGMCC 4.7299</strain>
    </source>
</reference>
<keyword evidence="2" id="KW-1133">Transmembrane helix</keyword>
<dbReference type="AlphaFoldDB" id="A0A8J3C3S7"/>
<feature type="region of interest" description="Disordered" evidence="1">
    <location>
        <begin position="1"/>
        <end position="25"/>
    </location>
</feature>
<reference evidence="3" key="2">
    <citation type="submission" date="2020-09" db="EMBL/GenBank/DDBJ databases">
        <authorList>
            <person name="Sun Q."/>
            <person name="Zhou Y."/>
        </authorList>
    </citation>
    <scope>NUCLEOTIDE SEQUENCE</scope>
    <source>
        <strain evidence="3">CGMCC 4.7299</strain>
    </source>
</reference>
<keyword evidence="2" id="KW-0472">Membrane</keyword>
<protein>
    <submittedName>
        <fullName evidence="3">Uncharacterized protein</fullName>
    </submittedName>
</protein>
<gene>
    <name evidence="3" type="ORF">GCM10012284_56390</name>
</gene>
<dbReference type="Proteomes" id="UP000656042">
    <property type="component" value="Unassembled WGS sequence"/>
</dbReference>
<accession>A0A8J3C3S7</accession>
<evidence type="ECO:0000256" key="1">
    <source>
        <dbReference type="SAM" id="MobiDB-lite"/>
    </source>
</evidence>
<evidence type="ECO:0000256" key="2">
    <source>
        <dbReference type="SAM" id="Phobius"/>
    </source>
</evidence>
<comment type="caution">
    <text evidence="3">The sequence shown here is derived from an EMBL/GenBank/DDBJ whole genome shotgun (WGS) entry which is preliminary data.</text>
</comment>
<feature type="transmembrane region" description="Helical" evidence="2">
    <location>
        <begin position="77"/>
        <end position="102"/>
    </location>
</feature>
<sequence length="187" mass="20239">MSLRARNLRNLGTMTDRDSGDHGSSTGGLHLQISKLLMFAIIAAIAATGALVVTLLVELPMSPPPPGPRGEPPPPPNLQALAVFPVVTGLFVLAWLAVLVVFSRDQILQRLDDLEQRRGAVPSEVVDAMRTELSQQLTAFGARISALTDEYGDLRETDGYLSGMRTAAGQPPEQVVRPLRRMPPQQR</sequence>
<dbReference type="EMBL" id="BMMX01000044">
    <property type="protein sequence ID" value="GGL14351.1"/>
    <property type="molecule type" value="Genomic_DNA"/>
</dbReference>
<evidence type="ECO:0000313" key="3">
    <source>
        <dbReference type="EMBL" id="GGL14351.1"/>
    </source>
</evidence>
<keyword evidence="4" id="KW-1185">Reference proteome</keyword>
<feature type="transmembrane region" description="Helical" evidence="2">
    <location>
        <begin position="36"/>
        <end position="57"/>
    </location>
</feature>
<keyword evidence="2" id="KW-0812">Transmembrane</keyword>